<dbReference type="RefSeq" id="WP_081152349.1">
    <property type="nucleotide sequence ID" value="NZ_CP020465.1"/>
</dbReference>
<dbReference type="SUPFAM" id="SSF51182">
    <property type="entry name" value="RmlC-like cupins"/>
    <property type="match status" value="1"/>
</dbReference>
<proteinExistence type="predicted"/>
<accession>A0A222GAV7</accession>
<dbReference type="InterPro" id="IPR011051">
    <property type="entry name" value="RmlC_Cupin_sf"/>
</dbReference>
<dbReference type="KEGG" id="cber:B5D82_13905"/>
<dbReference type="Gene3D" id="2.60.120.10">
    <property type="entry name" value="Jelly Rolls"/>
    <property type="match status" value="1"/>
</dbReference>
<dbReference type="AlphaFoldDB" id="A0A222GAV7"/>
<gene>
    <name evidence="1" type="ORF">B5D82_13905</name>
</gene>
<name>A0A222GAV7_9GAMM</name>
<protein>
    <recommendedName>
        <fullName evidence="3">(S)-ureidoglycine aminohydrolase cupin domain-containing protein</fullName>
    </recommendedName>
</protein>
<dbReference type="Proteomes" id="UP000202259">
    <property type="component" value="Chromosome"/>
</dbReference>
<dbReference type="OrthoDB" id="9799053at2"/>
<evidence type="ECO:0000313" key="2">
    <source>
        <dbReference type="Proteomes" id="UP000202259"/>
    </source>
</evidence>
<sequence length="231" mass="25747">MTLEHTIIRLSVNPEGFTDNVDDLTADMFESALPVQHSHDYFADDDLGLYIGVWDTTDMVETAALYGMDEFMVLIEGAAVIKNNNTNTSETILAGESFIIPKGYDCQWLQTGYLRKFYVIAEKACTKKVSLAPSKDGIVRFAATTALGNSIYYKSADQHFISGAFKGNIVDSPIASSVQRRFIYLKAGFVTLIDSNLTEYNFKAGDAFLLTGTQKFWRASEEITHHYVELS</sequence>
<keyword evidence="2" id="KW-1185">Reference proteome</keyword>
<evidence type="ECO:0008006" key="3">
    <source>
        <dbReference type="Google" id="ProtNLM"/>
    </source>
</evidence>
<dbReference type="InterPro" id="IPR014710">
    <property type="entry name" value="RmlC-like_jellyroll"/>
</dbReference>
<evidence type="ECO:0000313" key="1">
    <source>
        <dbReference type="EMBL" id="ASP48763.1"/>
    </source>
</evidence>
<organism evidence="1 2">
    <name type="scientific">Cognaticolwellia beringensis</name>
    <dbReference type="NCBI Taxonomy" id="1967665"/>
    <lineage>
        <taxon>Bacteria</taxon>
        <taxon>Pseudomonadati</taxon>
        <taxon>Pseudomonadota</taxon>
        <taxon>Gammaproteobacteria</taxon>
        <taxon>Alteromonadales</taxon>
        <taxon>Colwelliaceae</taxon>
        <taxon>Cognaticolwellia</taxon>
    </lineage>
</organism>
<reference evidence="1 2" key="1">
    <citation type="submission" date="2017-08" db="EMBL/GenBank/DDBJ databases">
        <title>Complete genome of Colwellia sp. NB097-1, a psychrophile bacterium ioslated from Bering Sea.</title>
        <authorList>
            <person name="Chen X."/>
        </authorList>
    </citation>
    <scope>NUCLEOTIDE SEQUENCE [LARGE SCALE GENOMIC DNA]</scope>
    <source>
        <strain evidence="1 2">NB097-1</strain>
    </source>
</reference>
<dbReference type="EMBL" id="CP020465">
    <property type="protein sequence ID" value="ASP48763.1"/>
    <property type="molecule type" value="Genomic_DNA"/>
</dbReference>